<gene>
    <name evidence="2" type="ORF">JP75_08130</name>
</gene>
<keyword evidence="1" id="KW-0472">Membrane</keyword>
<dbReference type="RefSeq" id="WP_035081321.1">
    <property type="nucleotide sequence ID" value="NZ_JQGC01000006.1"/>
</dbReference>
<comment type="caution">
    <text evidence="2">The sequence shown here is derived from an EMBL/GenBank/DDBJ whole genome shotgun (WGS) entry which is preliminary data.</text>
</comment>
<dbReference type="EMBL" id="JQGC01000006">
    <property type="protein sequence ID" value="KFL31494.1"/>
    <property type="molecule type" value="Genomic_DNA"/>
</dbReference>
<evidence type="ECO:0000256" key="1">
    <source>
        <dbReference type="SAM" id="Phobius"/>
    </source>
</evidence>
<proteinExistence type="predicted"/>
<name>A0A087M3P1_9HYPH</name>
<evidence type="ECO:0000313" key="3">
    <source>
        <dbReference type="Proteomes" id="UP000028981"/>
    </source>
</evidence>
<dbReference type="STRING" id="46914.JP75_08130"/>
<keyword evidence="1" id="KW-0812">Transmembrane</keyword>
<evidence type="ECO:0000313" key="2">
    <source>
        <dbReference type="EMBL" id="KFL31494.1"/>
    </source>
</evidence>
<keyword evidence="1" id="KW-1133">Transmembrane helix</keyword>
<organism evidence="2 3">
    <name type="scientific">Devosia riboflavina</name>
    <dbReference type="NCBI Taxonomy" id="46914"/>
    <lineage>
        <taxon>Bacteria</taxon>
        <taxon>Pseudomonadati</taxon>
        <taxon>Pseudomonadota</taxon>
        <taxon>Alphaproteobacteria</taxon>
        <taxon>Hyphomicrobiales</taxon>
        <taxon>Devosiaceae</taxon>
        <taxon>Devosia</taxon>
    </lineage>
</organism>
<feature type="transmembrane region" description="Helical" evidence="1">
    <location>
        <begin position="16"/>
        <end position="35"/>
    </location>
</feature>
<accession>A0A087M3P1</accession>
<dbReference type="Proteomes" id="UP000028981">
    <property type="component" value="Unassembled WGS sequence"/>
</dbReference>
<sequence length="177" mass="19040">MDTAVFDAAVIASDQFPFAIAVISIAVAWLAYAVLSRGLFLVTDPIRQGLLDLAEALCDEPTFPEEDKLLVSAALDQAYSTRTAWWMVGRSALLVAGLLTRTAKRPDKVEYPRVYARTYVDFQIRWTMAVLGNSAGATLLFATLLMVIAAFTLSASALARLLMGKNGGGHNGSAMAH</sequence>
<dbReference type="AlphaFoldDB" id="A0A087M3P1"/>
<reference evidence="2 3" key="1">
    <citation type="submission" date="2014-08" db="EMBL/GenBank/DDBJ databases">
        <authorList>
            <person name="Hassan Y.I."/>
            <person name="Lepp D."/>
            <person name="Zhou T."/>
        </authorList>
    </citation>
    <scope>NUCLEOTIDE SEQUENCE [LARGE SCALE GENOMIC DNA]</scope>
    <source>
        <strain evidence="2 3">IFO13584</strain>
    </source>
</reference>
<feature type="transmembrane region" description="Helical" evidence="1">
    <location>
        <begin position="135"/>
        <end position="159"/>
    </location>
</feature>
<keyword evidence="3" id="KW-1185">Reference proteome</keyword>
<protein>
    <submittedName>
        <fullName evidence="2">Uncharacterized protein</fullName>
    </submittedName>
</protein>